<evidence type="ECO:0000256" key="3">
    <source>
        <dbReference type="ARBA" id="ARBA00022679"/>
    </source>
</evidence>
<dbReference type="Pfam" id="PF13692">
    <property type="entry name" value="Glyco_trans_1_4"/>
    <property type="match status" value="1"/>
</dbReference>
<dbReference type="PANTHER" id="PTHR45947">
    <property type="entry name" value="SULFOQUINOVOSYL TRANSFERASE SQD2"/>
    <property type="match status" value="1"/>
</dbReference>
<dbReference type="SUPFAM" id="SSF53756">
    <property type="entry name" value="UDP-Glycosyltransferase/glycogen phosphorylase"/>
    <property type="match status" value="1"/>
</dbReference>
<keyword evidence="2" id="KW-0328">Glycosyltransferase</keyword>
<comment type="caution">
    <text evidence="5">The sequence shown here is derived from an EMBL/GenBank/DDBJ whole genome shotgun (WGS) entry which is preliminary data.</text>
</comment>
<dbReference type="PANTHER" id="PTHR45947:SF3">
    <property type="entry name" value="SULFOQUINOVOSYL TRANSFERASE SQD2"/>
    <property type="match status" value="1"/>
</dbReference>
<protein>
    <recommendedName>
        <fullName evidence="1">D-inositol 3-phosphate glycosyltransferase</fullName>
    </recommendedName>
</protein>
<keyword evidence="6" id="KW-1185">Reference proteome</keyword>
<sequence>MTRGKVLLGCNGIEDANAGMAGTVLEIGRELRARDWSPVYGFAHANVNGRLERQLTYVRLLAASLRERPDAAIISSGDGALVAALHPRLPLIVHSHGLEHQMREASVTHGLPNAFGRGHRYIREPAVAFSSRRADALVVQTNEQVHYAIEHYGALPERVLVIPNAVDDAFFDIPRCQAKAPTVLWIGSWVPRKGIATLPMIFSELRRLMPDARLHLLGTGAAPGDVLSHFAAADRAAITVTPRANRDEVRDALSDAHVGLFTSTFEGFGRAIIETTAAGVPLVSTRVGIAPDVVNPENGVLFEHGDYEAAANALAGYLQNTDSATAHGSAAREVSQRFRWSVVGEQWAELLVRVVNKQNL</sequence>
<reference evidence="5 6" key="1">
    <citation type="submission" date="2019-03" db="EMBL/GenBank/DDBJ databases">
        <title>Genomics of glacier-inhabiting Cryobacterium strains.</title>
        <authorList>
            <person name="Liu Q."/>
            <person name="Xin Y.-H."/>
        </authorList>
    </citation>
    <scope>NUCLEOTIDE SEQUENCE [LARGE SCALE GENOMIC DNA]</scope>
    <source>
        <strain evidence="5 6">Sr36</strain>
    </source>
</reference>
<dbReference type="AlphaFoldDB" id="A0A4R9ANG4"/>
<proteinExistence type="predicted"/>
<keyword evidence="3 5" id="KW-0808">Transferase</keyword>
<accession>A0A4R9ANG4</accession>
<evidence type="ECO:0000313" key="5">
    <source>
        <dbReference type="EMBL" id="TFD66518.1"/>
    </source>
</evidence>
<dbReference type="CDD" id="cd03801">
    <property type="entry name" value="GT4_PimA-like"/>
    <property type="match status" value="1"/>
</dbReference>
<organism evidence="5 6">
    <name type="scientific">Cryobacterium ruanii</name>
    <dbReference type="NCBI Taxonomy" id="1259197"/>
    <lineage>
        <taxon>Bacteria</taxon>
        <taxon>Bacillati</taxon>
        <taxon>Actinomycetota</taxon>
        <taxon>Actinomycetes</taxon>
        <taxon>Micrococcales</taxon>
        <taxon>Microbacteriaceae</taxon>
        <taxon>Cryobacterium</taxon>
    </lineage>
</organism>
<dbReference type="GO" id="GO:0016757">
    <property type="term" value="F:glycosyltransferase activity"/>
    <property type="evidence" value="ECO:0007669"/>
    <property type="project" value="UniProtKB-KW"/>
</dbReference>
<dbReference type="RefSeq" id="WP_134555648.1">
    <property type="nucleotide sequence ID" value="NZ_SOHK01000012.1"/>
</dbReference>
<feature type="domain" description="Glycosyltransferase subfamily 4-like N-terminal" evidence="4">
    <location>
        <begin position="48"/>
        <end position="169"/>
    </location>
</feature>
<dbReference type="InterPro" id="IPR028098">
    <property type="entry name" value="Glyco_trans_4-like_N"/>
</dbReference>
<dbReference type="EMBL" id="SOHK01000012">
    <property type="protein sequence ID" value="TFD66518.1"/>
    <property type="molecule type" value="Genomic_DNA"/>
</dbReference>
<dbReference type="GO" id="GO:1901137">
    <property type="term" value="P:carbohydrate derivative biosynthetic process"/>
    <property type="evidence" value="ECO:0007669"/>
    <property type="project" value="UniProtKB-ARBA"/>
</dbReference>
<evidence type="ECO:0000259" key="4">
    <source>
        <dbReference type="Pfam" id="PF13439"/>
    </source>
</evidence>
<name>A0A4R9ANG4_9MICO</name>
<gene>
    <name evidence="5" type="ORF">E3T47_08615</name>
</gene>
<dbReference type="Gene3D" id="3.40.50.2000">
    <property type="entry name" value="Glycogen Phosphorylase B"/>
    <property type="match status" value="2"/>
</dbReference>
<dbReference type="InterPro" id="IPR050194">
    <property type="entry name" value="Glycosyltransferase_grp1"/>
</dbReference>
<dbReference type="OrthoDB" id="5116476at2"/>
<evidence type="ECO:0000256" key="2">
    <source>
        <dbReference type="ARBA" id="ARBA00022676"/>
    </source>
</evidence>
<evidence type="ECO:0000313" key="6">
    <source>
        <dbReference type="Proteomes" id="UP000298154"/>
    </source>
</evidence>
<evidence type="ECO:0000256" key="1">
    <source>
        <dbReference type="ARBA" id="ARBA00021292"/>
    </source>
</evidence>
<dbReference type="Proteomes" id="UP000298154">
    <property type="component" value="Unassembled WGS sequence"/>
</dbReference>
<dbReference type="Pfam" id="PF13439">
    <property type="entry name" value="Glyco_transf_4"/>
    <property type="match status" value="1"/>
</dbReference>